<evidence type="ECO:0000313" key="4">
    <source>
        <dbReference type="EMBL" id="QQO08853.1"/>
    </source>
</evidence>
<evidence type="ECO:0000259" key="3">
    <source>
        <dbReference type="PROSITE" id="PS51186"/>
    </source>
</evidence>
<organism evidence="4 5">
    <name type="scientific">Breznakiella homolactica</name>
    <dbReference type="NCBI Taxonomy" id="2798577"/>
    <lineage>
        <taxon>Bacteria</taxon>
        <taxon>Pseudomonadati</taxon>
        <taxon>Spirochaetota</taxon>
        <taxon>Spirochaetia</taxon>
        <taxon>Spirochaetales</taxon>
        <taxon>Breznakiellaceae</taxon>
        <taxon>Breznakiella</taxon>
    </lineage>
</organism>
<dbReference type="GO" id="GO:0016747">
    <property type="term" value="F:acyltransferase activity, transferring groups other than amino-acyl groups"/>
    <property type="evidence" value="ECO:0007669"/>
    <property type="project" value="InterPro"/>
</dbReference>
<dbReference type="PROSITE" id="PS51186">
    <property type="entry name" value="GNAT"/>
    <property type="match status" value="1"/>
</dbReference>
<sequence length="147" mass="16472">MFIEAAPCRDDETLAVLAELWEASVRATHDFLNEEDIQSLKPLVREALKTISGLYLLKNAENAILGFMGAADGKIEMLFLRPDARGQGGGRALALYAVETLDARCVDVNEQNPRARGFYEHLGFKIFSRSEKDGQGRDFPILHMRME</sequence>
<keyword evidence="5" id="KW-1185">Reference proteome</keyword>
<dbReference type="Proteomes" id="UP000595917">
    <property type="component" value="Chromosome"/>
</dbReference>
<feature type="domain" description="N-acetyltransferase" evidence="3">
    <location>
        <begin position="1"/>
        <end position="147"/>
    </location>
</feature>
<reference evidence="4" key="1">
    <citation type="submission" date="2021-01" db="EMBL/GenBank/DDBJ databases">
        <title>Description of Breznakiella homolactica.</title>
        <authorList>
            <person name="Song Y."/>
            <person name="Brune A."/>
        </authorList>
    </citation>
    <scope>NUCLEOTIDE SEQUENCE</scope>
    <source>
        <strain evidence="4">RmG30</strain>
    </source>
</reference>
<dbReference type="PANTHER" id="PTHR43800:SF1">
    <property type="entry name" value="PEPTIDYL-LYSINE N-ACETYLTRANSFERASE YJAB"/>
    <property type="match status" value="1"/>
</dbReference>
<dbReference type="Gene3D" id="3.40.630.30">
    <property type="match status" value="1"/>
</dbReference>
<accession>A0A7T8BB47</accession>
<protein>
    <submittedName>
        <fullName evidence="4">GNAT family N-acetyltransferase</fullName>
    </submittedName>
</protein>
<name>A0A7T8BB47_9SPIR</name>
<evidence type="ECO:0000256" key="2">
    <source>
        <dbReference type="ARBA" id="ARBA00023315"/>
    </source>
</evidence>
<dbReference type="SUPFAM" id="SSF55729">
    <property type="entry name" value="Acyl-CoA N-acyltransferases (Nat)"/>
    <property type="match status" value="1"/>
</dbReference>
<dbReference type="PANTHER" id="PTHR43800">
    <property type="entry name" value="PEPTIDYL-LYSINE N-ACETYLTRANSFERASE YJAB"/>
    <property type="match status" value="1"/>
</dbReference>
<evidence type="ECO:0000313" key="5">
    <source>
        <dbReference type="Proteomes" id="UP000595917"/>
    </source>
</evidence>
<dbReference type="InterPro" id="IPR000182">
    <property type="entry name" value="GNAT_dom"/>
</dbReference>
<dbReference type="Pfam" id="PF13673">
    <property type="entry name" value="Acetyltransf_10"/>
    <property type="match status" value="1"/>
</dbReference>
<gene>
    <name evidence="4" type="ORF">JFL75_18275</name>
</gene>
<keyword evidence="2" id="KW-0012">Acyltransferase</keyword>
<keyword evidence="1" id="KW-0808">Transferase</keyword>
<dbReference type="InterPro" id="IPR016181">
    <property type="entry name" value="Acyl_CoA_acyltransferase"/>
</dbReference>
<dbReference type="EMBL" id="CP067089">
    <property type="protein sequence ID" value="QQO08853.1"/>
    <property type="molecule type" value="Genomic_DNA"/>
</dbReference>
<proteinExistence type="predicted"/>
<dbReference type="RefSeq" id="WP_215626159.1">
    <property type="nucleotide sequence ID" value="NZ_CP067089.2"/>
</dbReference>
<evidence type="ECO:0000256" key="1">
    <source>
        <dbReference type="ARBA" id="ARBA00022679"/>
    </source>
</evidence>
<dbReference type="AlphaFoldDB" id="A0A7T8BB47"/>
<dbReference type="KEGG" id="bhc:JFL75_18275"/>